<accession>A0ABV0LTJ1</accession>
<organism evidence="2 3">
    <name type="scientific">Amycolatopsis melonis</name>
    <dbReference type="NCBI Taxonomy" id="3156488"/>
    <lineage>
        <taxon>Bacteria</taxon>
        <taxon>Bacillati</taxon>
        <taxon>Actinomycetota</taxon>
        <taxon>Actinomycetes</taxon>
        <taxon>Pseudonocardiales</taxon>
        <taxon>Pseudonocardiaceae</taxon>
        <taxon>Amycolatopsis</taxon>
    </lineage>
</organism>
<protein>
    <recommendedName>
        <fullName evidence="4">Secreted protein</fullName>
    </recommendedName>
</protein>
<keyword evidence="1" id="KW-1133">Transmembrane helix</keyword>
<evidence type="ECO:0008006" key="4">
    <source>
        <dbReference type="Google" id="ProtNLM"/>
    </source>
</evidence>
<dbReference type="RefSeq" id="WP_348956305.1">
    <property type="nucleotide sequence ID" value="NZ_JBDZYD010000018.1"/>
</dbReference>
<keyword evidence="1" id="KW-0812">Transmembrane</keyword>
<dbReference type="Proteomes" id="UP001440984">
    <property type="component" value="Unassembled WGS sequence"/>
</dbReference>
<evidence type="ECO:0000256" key="1">
    <source>
        <dbReference type="SAM" id="Phobius"/>
    </source>
</evidence>
<sequence length="184" mass="19877">MTSTAPWWGGPLIAFGGTVFGLVITAVTTMLNRRTERRRLSRDGKATAYPAVHAAAGKLARLRVWPADTGDPAELVEQLHDLGTETAFISPPQVNEAIGKLLAAAQAHRDMIIAIRRDTTPGHGDSIDRRVAENYRKSAENLRSALEEFAGTARRDLEIRGAFVPIDPVSPEGVSDSATAKRLP</sequence>
<evidence type="ECO:0000313" key="2">
    <source>
        <dbReference type="EMBL" id="MEQ0565224.1"/>
    </source>
</evidence>
<gene>
    <name evidence="2" type="ORF">ABJI51_39625</name>
</gene>
<evidence type="ECO:0000313" key="3">
    <source>
        <dbReference type="Proteomes" id="UP001440984"/>
    </source>
</evidence>
<dbReference type="EMBL" id="JBDZYD010000018">
    <property type="protein sequence ID" value="MEQ0565224.1"/>
    <property type="molecule type" value="Genomic_DNA"/>
</dbReference>
<feature type="transmembrane region" description="Helical" evidence="1">
    <location>
        <begin position="12"/>
        <end position="32"/>
    </location>
</feature>
<reference evidence="2 3" key="1">
    <citation type="submission" date="2024-05" db="EMBL/GenBank/DDBJ databases">
        <authorList>
            <person name="Zhao H."/>
            <person name="Xu Y."/>
            <person name="Lin S."/>
            <person name="Spain J.C."/>
            <person name="Zhou N.-Y."/>
        </authorList>
    </citation>
    <scope>NUCLEOTIDE SEQUENCE [LARGE SCALE GENOMIC DNA]</scope>
    <source>
        <strain evidence="2 3">NEAU-NG30</strain>
    </source>
</reference>
<proteinExistence type="predicted"/>
<name>A0ABV0LTJ1_9PSEU</name>
<keyword evidence="3" id="KW-1185">Reference proteome</keyword>
<keyword evidence="1" id="KW-0472">Membrane</keyword>
<comment type="caution">
    <text evidence="2">The sequence shown here is derived from an EMBL/GenBank/DDBJ whole genome shotgun (WGS) entry which is preliminary data.</text>
</comment>